<evidence type="ECO:0000256" key="21">
    <source>
        <dbReference type="ARBA" id="ARBA00023134"/>
    </source>
</evidence>
<evidence type="ECO:0000256" key="2">
    <source>
        <dbReference type="ARBA" id="ARBA00004132"/>
    </source>
</evidence>
<comment type="catalytic activity">
    <reaction evidence="31">
        <text>GTP + H2O = GDP + phosphate + H(+)</text>
        <dbReference type="Rhea" id="RHEA:19669"/>
        <dbReference type="ChEBI" id="CHEBI:15377"/>
        <dbReference type="ChEBI" id="CHEBI:15378"/>
        <dbReference type="ChEBI" id="CHEBI:37565"/>
        <dbReference type="ChEBI" id="CHEBI:43474"/>
        <dbReference type="ChEBI" id="CHEBI:58189"/>
        <dbReference type="EC" id="3.6.5.5"/>
    </reaction>
    <physiologicalReaction direction="left-to-right" evidence="31">
        <dbReference type="Rhea" id="RHEA:19670"/>
    </physiologicalReaction>
</comment>
<keyword evidence="14 34" id="KW-0547">Nucleotide-binding</keyword>
<feature type="compositionally biased region" description="Pro residues" evidence="35">
    <location>
        <begin position="788"/>
        <end position="808"/>
    </location>
</feature>
<protein>
    <recommendedName>
        <fullName evidence="33">Dynamin-2</fullName>
        <ecNumber evidence="8">3.6.5.5</ecNumber>
    </recommendedName>
</protein>
<dbReference type="EC" id="3.6.5.5" evidence="8"/>
<dbReference type="CDD" id="cd01256">
    <property type="entry name" value="PH_dynamin"/>
    <property type="match status" value="1"/>
</dbReference>
<dbReference type="GO" id="GO:0006909">
    <property type="term" value="P:phagocytosis"/>
    <property type="evidence" value="ECO:0007669"/>
    <property type="project" value="UniProtKB-KW"/>
</dbReference>
<evidence type="ECO:0000256" key="20">
    <source>
        <dbReference type="ARBA" id="ARBA00023018"/>
    </source>
</evidence>
<dbReference type="InterPro" id="IPR020850">
    <property type="entry name" value="GED_dom"/>
</dbReference>
<evidence type="ECO:0000256" key="25">
    <source>
        <dbReference type="ARBA" id="ARBA00023212"/>
    </source>
</evidence>
<feature type="compositionally biased region" description="Basic and acidic residues" evidence="35">
    <location>
        <begin position="761"/>
        <end position="771"/>
    </location>
</feature>
<evidence type="ECO:0000256" key="22">
    <source>
        <dbReference type="ARBA" id="ARBA00023136"/>
    </source>
</evidence>
<dbReference type="SUPFAM" id="SSF50729">
    <property type="entry name" value="PH domain-like"/>
    <property type="match status" value="1"/>
</dbReference>
<dbReference type="FunFam" id="2.30.29.30:FF:000010">
    <property type="entry name" value="dynamin-1 isoform X2"/>
    <property type="match status" value="1"/>
</dbReference>
<dbReference type="InterPro" id="IPR001849">
    <property type="entry name" value="PH_domain"/>
</dbReference>
<dbReference type="GO" id="GO:0055037">
    <property type="term" value="C:recycling endosome"/>
    <property type="evidence" value="ECO:0007669"/>
    <property type="project" value="UniProtKB-SubCell"/>
</dbReference>
<dbReference type="PROSITE" id="PS50003">
    <property type="entry name" value="PH_DOMAIN"/>
    <property type="match status" value="1"/>
</dbReference>
<evidence type="ECO:0000256" key="33">
    <source>
        <dbReference type="ARBA" id="ARBA00073712"/>
    </source>
</evidence>
<dbReference type="PRINTS" id="PR00195">
    <property type="entry name" value="DYNAMIN"/>
</dbReference>
<dbReference type="Ensembl" id="ENSCHIT00010059522.1">
    <property type="protein sequence ID" value="ENSCHIP00010042867.1"/>
    <property type="gene ID" value="ENSCHIG00010024260.1"/>
</dbReference>
<comment type="subcellular location">
    <subcellularLocation>
        <location evidence="6">Cell projection</location>
        <location evidence="6">Phagocytic cup</location>
    </subcellularLocation>
    <subcellularLocation>
        <location evidence="4">Cell projection</location>
        <location evidence="4">Podosome</location>
    </subcellularLocation>
    <subcellularLocation>
        <location evidence="32">Cell projection</location>
        <location evidence="32">Uropodium</location>
    </subcellularLocation>
    <subcellularLocation>
        <location evidence="1">Cytoplasm</location>
        <location evidence="1">Cytoskeleton</location>
        <location evidence="1">Microtubule organizing center</location>
        <location evidence="1">Centrosome</location>
        <location evidence="1">Centriole</location>
    </subcellularLocation>
    <subcellularLocation>
        <location evidence="2">Cytoplasmic vesicle</location>
        <location evidence="2">Clathrin-coated vesicle</location>
    </subcellularLocation>
    <subcellularLocation>
        <location evidence="30">Cytoplasmic vesicle</location>
        <location evidence="30">Phagosome membrane</location>
        <topology evidence="30">Peripheral membrane protein</topology>
    </subcellularLocation>
    <subcellularLocation>
        <location evidence="7">Membrane</location>
        <location evidence="7">Clathrin-coated pit</location>
    </subcellularLocation>
    <subcellularLocation>
        <location evidence="5">Midbody</location>
    </subcellularLocation>
    <subcellularLocation>
        <location evidence="29">Postsynaptic density</location>
    </subcellularLocation>
    <subcellularLocation>
        <location evidence="3">Recycling endosome</location>
    </subcellularLocation>
    <subcellularLocation>
        <location evidence="28">Synapse</location>
        <location evidence="28">Synaptosome</location>
    </subcellularLocation>
</comment>
<dbReference type="Gene3D" id="1.20.120.1240">
    <property type="entry name" value="Dynamin, middle domain"/>
    <property type="match status" value="1"/>
</dbReference>
<dbReference type="Gene3D" id="2.30.29.30">
    <property type="entry name" value="Pleckstrin-homology domain (PH domain)/Phosphotyrosine-binding domain (PTB)"/>
    <property type="match status" value="1"/>
</dbReference>
<dbReference type="GO" id="GO:0005905">
    <property type="term" value="C:clathrin-coated pit"/>
    <property type="evidence" value="ECO:0007669"/>
    <property type="project" value="UniProtKB-SubCell"/>
</dbReference>
<keyword evidence="9" id="KW-0963">Cytoplasm</keyword>
<feature type="domain" description="PH" evidence="36">
    <location>
        <begin position="499"/>
        <end position="605"/>
    </location>
</feature>
<evidence type="ECO:0000256" key="24">
    <source>
        <dbReference type="ARBA" id="ARBA00023176"/>
    </source>
</evidence>
<keyword evidence="12" id="KW-0771">Synaptosome</keyword>
<keyword evidence="11" id="KW-0254">Endocytosis</keyword>
<dbReference type="PANTHER" id="PTHR11566:SF32">
    <property type="entry name" value="DYNAMIN-1"/>
    <property type="match status" value="1"/>
</dbReference>
<reference evidence="39" key="2">
    <citation type="submission" date="2025-08" db="UniProtKB">
        <authorList>
            <consortium name="Ensembl"/>
        </authorList>
    </citation>
    <scope>IDENTIFICATION</scope>
</reference>
<dbReference type="InterPro" id="IPR027417">
    <property type="entry name" value="P-loop_NTPase"/>
</dbReference>
<reference evidence="39" key="1">
    <citation type="submission" date="2019-03" db="EMBL/GenBank/DDBJ databases">
        <title>Genome sequencing and reference-guided assembly of Black Bengal Goat (Capra hircus).</title>
        <authorList>
            <person name="Siddiki A.Z."/>
            <person name="Baten A."/>
            <person name="Billah M."/>
            <person name="Alam M.A.U."/>
            <person name="Shawrob K.S.M."/>
            <person name="Saha S."/>
            <person name="Chowdhury M."/>
            <person name="Rahman A.H."/>
            <person name="Stear M."/>
            <person name="Miah G."/>
            <person name="Das G.B."/>
            <person name="Hossain M.M."/>
            <person name="Kumkum M."/>
            <person name="Islam M.S."/>
            <person name="Mollah A.M."/>
            <person name="Ahsan A."/>
            <person name="Tusar F."/>
            <person name="Khan M.K.I."/>
        </authorList>
    </citation>
    <scope>NUCLEOTIDE SEQUENCE [LARGE SCALE GENOMIC DNA]</scope>
</reference>
<evidence type="ECO:0000256" key="10">
    <source>
        <dbReference type="ARBA" id="ARBA00022553"/>
    </source>
</evidence>
<evidence type="ECO:0000256" key="15">
    <source>
        <dbReference type="ARBA" id="ARBA00022753"/>
    </source>
</evidence>
<evidence type="ECO:0000256" key="31">
    <source>
        <dbReference type="ARBA" id="ARBA00050873"/>
    </source>
</evidence>
<dbReference type="GO" id="GO:0030670">
    <property type="term" value="C:phagocytic vesicle membrane"/>
    <property type="evidence" value="ECO:0007669"/>
    <property type="project" value="UniProtKB-SubCell"/>
</dbReference>
<keyword evidence="19" id="KW-0007">Acetylation</keyword>
<dbReference type="GO" id="GO:0031623">
    <property type="term" value="P:receptor internalization"/>
    <property type="evidence" value="ECO:0007669"/>
    <property type="project" value="TreeGrafter"/>
</dbReference>
<sequence>MGNRGMEDLIPLVNRLQDAFSAIGQNADLDLPQIAVVGGQSAGKSSVDFLPRGSGIVTRRPLVLQLVNATTEYAEFLHCKGKKFTDFEEVRLEIEAETDRVTGTNKGISPVPINLRVYSPHVLNLTLVDLPGMTKVPVGDQPPDIEFQIRDMLMQFVTKENCLILAVSPANSDLANSDALKVAKEVDPQGQRTIGVITKLDLMDEGTDARDVLENKLLPLRRGYIGVVNRSQKDIDGKKDITAALAAERKFFLSHPSYRHLADRMGTPYLQKVLNQQLTNHIRDTLPGLRNKLQSQLLSIEKEVEEYKNFRPDDPARKTKALLQMVQQFAVDFEKRIEGSGDQIDTYELSGGARINRIFHERFPFELVKMEFDEKELRREISYAIKNIHGIRTGLFTPDMAFETIVKKQVKKIREPCLKCVDMVISELISTVRQCTKKLQQYPRLREEMERIVTTHIREREGRTKEQVMLLIDIELAYMNTNHEDFIVTSCPPHHTTFQVIRKGWLTINNIGIMKGGSKEYWFVLTAENLSWYKDDEEKEKKYMLSVDNLKLRDVEKGFMSSKHIFALFNTEQRNVYKDYRQLELACETQEEVDSWKASFLRAGVYPERVGTEENGSDSFMHSMDPQLERQVETIRNLVDSYMAIVNKTVRDLMPKTIMHLMINNTKEFIFSELLANLYSCGDQNTLMEESAEQAQRRDEMLRMYHALKEALSIIGDINTTTVSTPMPPPVDDSWLQVQSVPTGRRYQGRLPRPQSPPARGPREEGRDRAVARPPPPVPSRPGASPDPFGPPPQVPSRPNRAPPGVPR</sequence>
<dbReference type="GO" id="GO:0001891">
    <property type="term" value="C:phagocytic cup"/>
    <property type="evidence" value="ECO:0007669"/>
    <property type="project" value="UniProtKB-SubCell"/>
</dbReference>
<evidence type="ECO:0000256" key="26">
    <source>
        <dbReference type="ARBA" id="ARBA00023273"/>
    </source>
</evidence>
<dbReference type="PANTHER" id="PTHR11566">
    <property type="entry name" value="DYNAMIN"/>
    <property type="match status" value="1"/>
</dbReference>
<dbReference type="SMART" id="SM00053">
    <property type="entry name" value="DYNc"/>
    <property type="match status" value="1"/>
</dbReference>
<keyword evidence="10" id="KW-0597">Phosphoprotein</keyword>
<dbReference type="GO" id="GO:0005874">
    <property type="term" value="C:microtubule"/>
    <property type="evidence" value="ECO:0007669"/>
    <property type="project" value="UniProtKB-KW"/>
</dbReference>
<keyword evidence="20" id="KW-0770">Synapse</keyword>
<keyword evidence="18" id="KW-0965">Cell junction</keyword>
<dbReference type="InterPro" id="IPR011993">
    <property type="entry name" value="PH-like_dom_sf"/>
</dbReference>
<dbReference type="InterPro" id="IPR045063">
    <property type="entry name" value="Dynamin_N"/>
</dbReference>
<evidence type="ECO:0000256" key="14">
    <source>
        <dbReference type="ARBA" id="ARBA00022741"/>
    </source>
</evidence>
<keyword evidence="16" id="KW-0378">Hydrolase</keyword>
<dbReference type="FunFam" id="3.40.50.300:FF:000045">
    <property type="entry name" value="dynamin-1 isoform X2"/>
    <property type="match status" value="1"/>
</dbReference>
<keyword evidence="27" id="KW-0968">Cytoplasmic vesicle</keyword>
<evidence type="ECO:0000256" key="1">
    <source>
        <dbReference type="ARBA" id="ARBA00004114"/>
    </source>
</evidence>
<dbReference type="GO" id="GO:0003924">
    <property type="term" value="F:GTPase activity"/>
    <property type="evidence" value="ECO:0007669"/>
    <property type="project" value="InterPro"/>
</dbReference>
<evidence type="ECO:0000256" key="7">
    <source>
        <dbReference type="ARBA" id="ARBA00004600"/>
    </source>
</evidence>
<dbReference type="InterPro" id="IPR003130">
    <property type="entry name" value="GED"/>
</dbReference>
<dbReference type="SMART" id="SM00302">
    <property type="entry name" value="GED"/>
    <property type="match status" value="1"/>
</dbReference>
<keyword evidence="15" id="KW-0967">Endosome</keyword>
<evidence type="ECO:0000256" key="3">
    <source>
        <dbReference type="ARBA" id="ARBA00004172"/>
    </source>
</evidence>
<evidence type="ECO:0000256" key="8">
    <source>
        <dbReference type="ARBA" id="ARBA00011980"/>
    </source>
</evidence>
<comment type="similarity">
    <text evidence="34">Belongs to the TRAFAC class dynamin-like GTPase superfamily. Dynamin/Fzo/YdjA family.</text>
</comment>
<evidence type="ECO:0000256" key="28">
    <source>
        <dbReference type="ARBA" id="ARBA00034102"/>
    </source>
</evidence>
<dbReference type="GO" id="GO:0030496">
    <property type="term" value="C:midbody"/>
    <property type="evidence" value="ECO:0007669"/>
    <property type="project" value="UniProtKB-SubCell"/>
</dbReference>
<keyword evidence="24" id="KW-0168">Coated pit</keyword>
<dbReference type="GO" id="GO:0005814">
    <property type="term" value="C:centriole"/>
    <property type="evidence" value="ECO:0007669"/>
    <property type="project" value="UniProtKB-SubCell"/>
</dbReference>
<evidence type="ECO:0000256" key="29">
    <source>
        <dbReference type="ARBA" id="ARBA00034105"/>
    </source>
</evidence>
<evidence type="ECO:0000256" key="27">
    <source>
        <dbReference type="ARBA" id="ARBA00023329"/>
    </source>
</evidence>
<dbReference type="PROSITE" id="PS51718">
    <property type="entry name" value="G_DYNAMIN_2"/>
    <property type="match status" value="1"/>
</dbReference>
<evidence type="ECO:0000256" key="16">
    <source>
        <dbReference type="ARBA" id="ARBA00022801"/>
    </source>
</evidence>
<evidence type="ECO:0000259" key="38">
    <source>
        <dbReference type="PROSITE" id="PS51718"/>
    </source>
</evidence>
<feature type="domain" description="GED" evidence="37">
    <location>
        <begin position="632"/>
        <end position="723"/>
    </location>
</feature>
<evidence type="ECO:0000256" key="9">
    <source>
        <dbReference type="ARBA" id="ARBA00022490"/>
    </source>
</evidence>
<name>A0A8C2SIJ3_CAPHI</name>
<accession>A0A8C2SIJ3</accession>
<dbReference type="SMART" id="SM00233">
    <property type="entry name" value="PH"/>
    <property type="match status" value="1"/>
</dbReference>
<evidence type="ECO:0000256" key="19">
    <source>
        <dbReference type="ARBA" id="ARBA00022990"/>
    </source>
</evidence>
<keyword evidence="25" id="KW-0206">Cytoskeleton</keyword>
<evidence type="ECO:0000256" key="13">
    <source>
        <dbReference type="ARBA" id="ARBA00022701"/>
    </source>
</evidence>
<dbReference type="GO" id="GO:0014069">
    <property type="term" value="C:postsynaptic density"/>
    <property type="evidence" value="ECO:0007669"/>
    <property type="project" value="UniProtKB-SubCell"/>
</dbReference>
<dbReference type="AlphaFoldDB" id="A0A8C2SIJ3"/>
<dbReference type="GO" id="GO:0008017">
    <property type="term" value="F:microtubule binding"/>
    <property type="evidence" value="ECO:0007669"/>
    <property type="project" value="TreeGrafter"/>
</dbReference>
<dbReference type="PROSITE" id="PS00410">
    <property type="entry name" value="G_DYNAMIN_1"/>
    <property type="match status" value="1"/>
</dbReference>
<dbReference type="FunFam" id="1.20.120.1240:FF:000014">
    <property type="entry name" value="Dynamin 2b"/>
    <property type="match status" value="1"/>
</dbReference>
<keyword evidence="17" id="KW-0581">Phagocytosis</keyword>
<evidence type="ECO:0000259" key="37">
    <source>
        <dbReference type="PROSITE" id="PS51388"/>
    </source>
</evidence>
<dbReference type="GO" id="GO:0030136">
    <property type="term" value="C:clathrin-coated vesicle"/>
    <property type="evidence" value="ECO:0007669"/>
    <property type="project" value="UniProtKB-SubCell"/>
</dbReference>
<evidence type="ECO:0000256" key="30">
    <source>
        <dbReference type="ARBA" id="ARBA00046301"/>
    </source>
</evidence>
<dbReference type="Pfam" id="PF00169">
    <property type="entry name" value="PH"/>
    <property type="match status" value="1"/>
</dbReference>
<evidence type="ECO:0000256" key="17">
    <source>
        <dbReference type="ARBA" id="ARBA00022907"/>
    </source>
</evidence>
<dbReference type="GO" id="GO:0005525">
    <property type="term" value="F:GTP binding"/>
    <property type="evidence" value="ECO:0007669"/>
    <property type="project" value="UniProtKB-KW"/>
</dbReference>
<dbReference type="InterPro" id="IPR019762">
    <property type="entry name" value="Dynamin_GTPase_CS"/>
</dbReference>
<evidence type="ECO:0000256" key="23">
    <source>
        <dbReference type="ARBA" id="ARBA00023175"/>
    </source>
</evidence>
<keyword evidence="13" id="KW-0493">Microtubule</keyword>
<evidence type="ECO:0000256" key="11">
    <source>
        <dbReference type="ARBA" id="ARBA00022583"/>
    </source>
</evidence>
<keyword evidence="22" id="KW-0472">Membrane</keyword>
<organism evidence="39">
    <name type="scientific">Capra hircus</name>
    <name type="common">Goat</name>
    <dbReference type="NCBI Taxonomy" id="9925"/>
    <lineage>
        <taxon>Eukaryota</taxon>
        <taxon>Metazoa</taxon>
        <taxon>Chordata</taxon>
        <taxon>Craniata</taxon>
        <taxon>Vertebrata</taxon>
        <taxon>Euteleostomi</taxon>
        <taxon>Mammalia</taxon>
        <taxon>Eutheria</taxon>
        <taxon>Laurasiatheria</taxon>
        <taxon>Artiodactyla</taxon>
        <taxon>Ruminantia</taxon>
        <taxon>Pecora</taxon>
        <taxon>Bovidae</taxon>
        <taxon>Caprinae</taxon>
        <taxon>Capra</taxon>
    </lineage>
</organism>
<dbReference type="PROSITE" id="PS51388">
    <property type="entry name" value="GED"/>
    <property type="match status" value="1"/>
</dbReference>
<dbReference type="FunFam" id="1.20.120.1240:FF:000019">
    <property type="entry name" value="Dynamin 2"/>
    <property type="match status" value="1"/>
</dbReference>
<feature type="domain" description="Dynamin-type G" evidence="38">
    <location>
        <begin position="28"/>
        <end position="287"/>
    </location>
</feature>
<dbReference type="GO" id="GO:0098793">
    <property type="term" value="C:presynapse"/>
    <property type="evidence" value="ECO:0007669"/>
    <property type="project" value="GOC"/>
</dbReference>
<evidence type="ECO:0000256" key="12">
    <source>
        <dbReference type="ARBA" id="ARBA00022599"/>
    </source>
</evidence>
<dbReference type="Pfam" id="PF02212">
    <property type="entry name" value="GED"/>
    <property type="match status" value="1"/>
</dbReference>
<evidence type="ECO:0000256" key="6">
    <source>
        <dbReference type="ARBA" id="ARBA00004231"/>
    </source>
</evidence>
<dbReference type="GO" id="GO:0001931">
    <property type="term" value="C:uropod"/>
    <property type="evidence" value="ECO:0007669"/>
    <property type="project" value="UniProtKB-SubCell"/>
</dbReference>
<keyword evidence="26" id="KW-0966">Cell projection</keyword>
<dbReference type="InterPro" id="IPR001401">
    <property type="entry name" value="Dynamin_GTPase"/>
</dbReference>
<keyword evidence="23" id="KW-0505">Motor protein</keyword>
<dbReference type="InterPro" id="IPR022812">
    <property type="entry name" value="Dynamin"/>
</dbReference>
<evidence type="ECO:0000313" key="39">
    <source>
        <dbReference type="Ensembl" id="ENSCHIP00010042867.1"/>
    </source>
</evidence>
<dbReference type="CDD" id="cd08771">
    <property type="entry name" value="DLP_1"/>
    <property type="match status" value="1"/>
</dbReference>
<dbReference type="Pfam" id="PF01031">
    <property type="entry name" value="Dynamin_M"/>
    <property type="match status" value="1"/>
</dbReference>
<feature type="region of interest" description="Disordered" evidence="35">
    <location>
        <begin position="744"/>
        <end position="808"/>
    </location>
</feature>
<evidence type="ECO:0000256" key="18">
    <source>
        <dbReference type="ARBA" id="ARBA00022949"/>
    </source>
</evidence>
<evidence type="ECO:0000256" key="34">
    <source>
        <dbReference type="RuleBase" id="RU003932"/>
    </source>
</evidence>
<dbReference type="InterPro" id="IPR030381">
    <property type="entry name" value="G_DYNAMIN_dom"/>
</dbReference>
<dbReference type="GO" id="GO:0016185">
    <property type="term" value="P:synaptic vesicle budding from presynaptic endocytic zone membrane"/>
    <property type="evidence" value="ECO:0007669"/>
    <property type="project" value="TreeGrafter"/>
</dbReference>
<evidence type="ECO:0000256" key="32">
    <source>
        <dbReference type="ARBA" id="ARBA00060447"/>
    </source>
</evidence>
<dbReference type="Pfam" id="PF00350">
    <property type="entry name" value="Dynamin_N"/>
    <property type="match status" value="1"/>
</dbReference>
<evidence type="ECO:0000256" key="5">
    <source>
        <dbReference type="ARBA" id="ARBA00004214"/>
    </source>
</evidence>
<evidence type="ECO:0000256" key="4">
    <source>
        <dbReference type="ARBA" id="ARBA00004188"/>
    </source>
</evidence>
<evidence type="ECO:0000256" key="35">
    <source>
        <dbReference type="SAM" id="MobiDB-lite"/>
    </source>
</evidence>
<evidence type="ECO:0000259" key="36">
    <source>
        <dbReference type="PROSITE" id="PS50003"/>
    </source>
</evidence>
<dbReference type="GO" id="GO:0043005">
    <property type="term" value="C:neuron projection"/>
    <property type="evidence" value="ECO:0007669"/>
    <property type="project" value="UniProtKB-KW"/>
</dbReference>
<keyword evidence="21 34" id="KW-0342">GTP-binding</keyword>
<dbReference type="InterPro" id="IPR000375">
    <property type="entry name" value="Dynamin_stalk"/>
</dbReference>
<proteinExistence type="inferred from homology"/>
<dbReference type="GO" id="GO:0002102">
    <property type="term" value="C:podosome"/>
    <property type="evidence" value="ECO:0007669"/>
    <property type="project" value="UniProtKB-SubCell"/>
</dbReference>
<dbReference type="SUPFAM" id="SSF52540">
    <property type="entry name" value="P-loop containing nucleoside triphosphate hydrolases"/>
    <property type="match status" value="1"/>
</dbReference>
<dbReference type="Gene3D" id="3.40.50.300">
    <property type="entry name" value="P-loop containing nucleotide triphosphate hydrolases"/>
    <property type="match status" value="1"/>
</dbReference>